<proteinExistence type="predicted"/>
<evidence type="ECO:0008006" key="3">
    <source>
        <dbReference type="Google" id="ProtNLM"/>
    </source>
</evidence>
<name>A0ABU3EAD4_9RHOB</name>
<reference evidence="2" key="1">
    <citation type="submission" date="2023-07" db="EMBL/GenBank/DDBJ databases">
        <title>Characterization of two Paracoccaceae strains isolated from Phycosphere and proposal of Xinfangfangia lacusdiani sp. nov.</title>
        <authorList>
            <person name="Deng Y."/>
            <person name="Zhang Y.Q."/>
        </authorList>
    </citation>
    <scope>NUCLEOTIDE SEQUENCE [LARGE SCALE GENOMIC DNA]</scope>
    <source>
        <strain evidence="2">CPCC 101403</strain>
    </source>
</reference>
<comment type="caution">
    <text evidence="1">The sequence shown here is derived from an EMBL/GenBank/DDBJ whole genome shotgun (WGS) entry which is preliminary data.</text>
</comment>
<accession>A0ABU3EAD4</accession>
<gene>
    <name evidence="1" type="ORF">RM190_04875</name>
</gene>
<evidence type="ECO:0000313" key="2">
    <source>
        <dbReference type="Proteomes" id="UP001251085"/>
    </source>
</evidence>
<organism evidence="1 2">
    <name type="scientific">Paracoccus broussonetiae</name>
    <dbReference type="NCBI Taxonomy" id="3075834"/>
    <lineage>
        <taxon>Bacteria</taxon>
        <taxon>Pseudomonadati</taxon>
        <taxon>Pseudomonadota</taxon>
        <taxon>Alphaproteobacteria</taxon>
        <taxon>Rhodobacterales</taxon>
        <taxon>Paracoccaceae</taxon>
        <taxon>Paracoccus</taxon>
    </lineage>
</organism>
<protein>
    <recommendedName>
        <fullName evidence="3">Helix-turn-helix domain-containing protein</fullName>
    </recommendedName>
</protein>
<evidence type="ECO:0000313" key="1">
    <source>
        <dbReference type="EMBL" id="MDT1061182.1"/>
    </source>
</evidence>
<dbReference type="Proteomes" id="UP001251085">
    <property type="component" value="Unassembled WGS sequence"/>
</dbReference>
<dbReference type="EMBL" id="JAVRQI010000003">
    <property type="protein sequence ID" value="MDT1061182.1"/>
    <property type="molecule type" value="Genomic_DNA"/>
</dbReference>
<dbReference type="RefSeq" id="WP_311758286.1">
    <property type="nucleotide sequence ID" value="NZ_JAVRQI010000003.1"/>
</dbReference>
<keyword evidence="2" id="KW-1185">Reference proteome</keyword>
<sequence length="127" mass="14149">MTLYDPDDSRHDAITPQERAAISAWLASNQPTICPPRTHAKPEWEMQPIVSAETSNRYMRARKTRVLMASAKRKTDDSKSIDQRITAMREAGLSISAVAAALGLSKTAVDKRIRRMDGRPTRQGRSA</sequence>